<dbReference type="AlphaFoldDB" id="A0AAV2GAQ9"/>
<reference evidence="3 4" key="1">
    <citation type="submission" date="2024-04" db="EMBL/GenBank/DDBJ databases">
        <authorList>
            <person name="Fracassetti M."/>
        </authorList>
    </citation>
    <scope>NUCLEOTIDE SEQUENCE [LARGE SCALE GENOMIC DNA]</scope>
</reference>
<feature type="transmembrane region" description="Helical" evidence="1">
    <location>
        <begin position="83"/>
        <end position="106"/>
    </location>
</feature>
<dbReference type="EMBL" id="OZ034821">
    <property type="protein sequence ID" value="CAL1406595.1"/>
    <property type="molecule type" value="Genomic_DNA"/>
</dbReference>
<dbReference type="InterPro" id="IPR003675">
    <property type="entry name" value="Rce1/LyrA-like_dom"/>
</dbReference>
<evidence type="ECO:0000256" key="1">
    <source>
        <dbReference type="SAM" id="Phobius"/>
    </source>
</evidence>
<evidence type="ECO:0000313" key="3">
    <source>
        <dbReference type="EMBL" id="CAL1406595.1"/>
    </source>
</evidence>
<dbReference type="PANTHER" id="PTHR43592">
    <property type="entry name" value="CAAX AMINO TERMINAL PROTEASE"/>
    <property type="match status" value="1"/>
</dbReference>
<keyword evidence="1" id="KW-1133">Transmembrane helix</keyword>
<keyword evidence="4" id="KW-1185">Reference proteome</keyword>
<dbReference type="PANTHER" id="PTHR43592:SF4">
    <property type="entry name" value="CAAX AMINO TERMINAL PROTEASE FAMILY PROTEIN"/>
    <property type="match status" value="1"/>
</dbReference>
<accession>A0AAV2GAQ9</accession>
<feature type="domain" description="CAAX prenyl protease 2/Lysostaphin resistance protein A-like" evidence="2">
    <location>
        <begin position="210"/>
        <end position="295"/>
    </location>
</feature>
<dbReference type="GO" id="GO:0080120">
    <property type="term" value="P:CAAX-box protein maturation"/>
    <property type="evidence" value="ECO:0007669"/>
    <property type="project" value="UniProtKB-ARBA"/>
</dbReference>
<evidence type="ECO:0000313" key="4">
    <source>
        <dbReference type="Proteomes" id="UP001497516"/>
    </source>
</evidence>
<gene>
    <name evidence="3" type="ORF">LTRI10_LOCUS46311</name>
</gene>
<protein>
    <recommendedName>
        <fullName evidence="2">CAAX prenyl protease 2/Lysostaphin resistance protein A-like domain-containing protein</fullName>
    </recommendedName>
</protein>
<feature type="transmembrane region" description="Helical" evidence="1">
    <location>
        <begin position="118"/>
        <end position="139"/>
    </location>
</feature>
<organism evidence="3 4">
    <name type="scientific">Linum trigynum</name>
    <dbReference type="NCBI Taxonomy" id="586398"/>
    <lineage>
        <taxon>Eukaryota</taxon>
        <taxon>Viridiplantae</taxon>
        <taxon>Streptophyta</taxon>
        <taxon>Embryophyta</taxon>
        <taxon>Tracheophyta</taxon>
        <taxon>Spermatophyta</taxon>
        <taxon>Magnoliopsida</taxon>
        <taxon>eudicotyledons</taxon>
        <taxon>Gunneridae</taxon>
        <taxon>Pentapetalae</taxon>
        <taxon>rosids</taxon>
        <taxon>fabids</taxon>
        <taxon>Malpighiales</taxon>
        <taxon>Linaceae</taxon>
        <taxon>Linum</taxon>
    </lineage>
</organism>
<keyword evidence="1" id="KW-0472">Membrane</keyword>
<proteinExistence type="predicted"/>
<sequence>MIQAALSPAVAVLPFPAKRKLPLAEFRSSPYFLQSSRRWRSSFKCCCREGESVAADQAADVVEGFLVLSPEVPWNEGSTWSIFATYMFSLHIPLGIGGSSIAAYVLRQPALDPEAQVISLLVVQTLELAGALLLLSTAARPEHKLTNFFQVKKSDKERNWVLASALGFGFLLLMILLTSLVTSISSDGGRAANSPIVKEILQSSNAAKAACAFVYCITTPLLEETVYRGFLLRSLASRTNWQQAVLVSSAVFSAAHFSGENFVQLFIVGSVLGCCYCWTGRLSSSIAVHALYNAIILLAT</sequence>
<name>A0AAV2GAQ9_9ROSI</name>
<dbReference type="Pfam" id="PF02517">
    <property type="entry name" value="Rce1-like"/>
    <property type="match status" value="1"/>
</dbReference>
<evidence type="ECO:0000259" key="2">
    <source>
        <dbReference type="Pfam" id="PF02517"/>
    </source>
</evidence>
<keyword evidence="1" id="KW-0812">Transmembrane</keyword>
<feature type="transmembrane region" description="Helical" evidence="1">
    <location>
        <begin position="159"/>
        <end position="181"/>
    </location>
</feature>
<dbReference type="GO" id="GO:0004175">
    <property type="term" value="F:endopeptidase activity"/>
    <property type="evidence" value="ECO:0007669"/>
    <property type="project" value="UniProtKB-ARBA"/>
</dbReference>
<dbReference type="Proteomes" id="UP001497516">
    <property type="component" value="Chromosome 8"/>
</dbReference>